<reference evidence="10" key="2">
    <citation type="submission" date="2013-07" db="EMBL/GenBank/DDBJ databases">
        <authorList>
            <person name="Morais-Silva F.O."/>
            <person name="Rezende A.M."/>
            <person name="Pimentel C."/>
            <person name="Resende D.M."/>
            <person name="Santos C.I."/>
            <person name="Clemente C."/>
            <person name="de Oliveira L.M."/>
            <person name="da Silva S.M."/>
            <person name="Costa D.A."/>
            <person name="Varela-Raposo A."/>
            <person name="Horacio E.C.A."/>
            <person name="Matos M."/>
            <person name="Flores O."/>
            <person name="Ruiz J.C."/>
            <person name="Rodrigues-Pousada C."/>
        </authorList>
    </citation>
    <scope>NUCLEOTIDE SEQUENCE [LARGE SCALE GENOMIC DNA]</scope>
    <source>
        <strain evidence="10">ATCC 19364 / DSM 1382 / NCIMB 9332 / VKM B-1759</strain>
    </source>
</reference>
<feature type="transmembrane region" description="Helical" evidence="8">
    <location>
        <begin position="236"/>
        <end position="256"/>
    </location>
</feature>
<evidence type="ECO:0000256" key="5">
    <source>
        <dbReference type="ARBA" id="ARBA00022692"/>
    </source>
</evidence>
<gene>
    <name evidence="9" type="ORF">DGI_1726</name>
</gene>
<proteinExistence type="inferred from homology"/>
<keyword evidence="6 8" id="KW-1133">Transmembrane helix</keyword>
<dbReference type="RefSeq" id="WP_021760409.1">
    <property type="nucleotide sequence ID" value="NC_022444.1"/>
</dbReference>
<keyword evidence="5 8" id="KW-0812">Transmembrane</keyword>
<comment type="subcellular location">
    <subcellularLocation>
        <location evidence="1 8">Cell membrane</location>
        <topology evidence="1 8">Multi-pass membrane protein</topology>
    </subcellularLocation>
</comment>
<dbReference type="HOGENOM" id="CLU_1041015_0_0_7"/>
<evidence type="ECO:0000256" key="4">
    <source>
        <dbReference type="ARBA" id="ARBA00022475"/>
    </source>
</evidence>
<dbReference type="GO" id="GO:0005886">
    <property type="term" value="C:plasma membrane"/>
    <property type="evidence" value="ECO:0007669"/>
    <property type="project" value="UniProtKB-SubCell"/>
</dbReference>
<dbReference type="Proteomes" id="UP000016587">
    <property type="component" value="Chromosome"/>
</dbReference>
<dbReference type="AlphaFoldDB" id="T2GCB0"/>
<keyword evidence="7 8" id="KW-0472">Membrane</keyword>
<sequence>MEYLVICFACLAVSGLTLFSGFGLGTVLTPVMALFFPVETAVALTAVVHFANNLFKLALFGRAADWKVTLRFGFPAVLASLAGAWVLVRLAHLEPWFVWSIVGRTMDVTPVKLLLGVLIAYFALRELRPRRQGRPYPAAWLPVGGLVSGFFGGLSGNQGAFRSAFLLGAGLTKEAFIATGVVLACVVDVSRLAIYAGLAGTEMVSGNAGLLAAACLSAFLGAFFGGRLLKKMTLDAVRLLVGIMLLTLAAGLVLGVL</sequence>
<evidence type="ECO:0000256" key="7">
    <source>
        <dbReference type="ARBA" id="ARBA00023136"/>
    </source>
</evidence>
<evidence type="ECO:0000256" key="3">
    <source>
        <dbReference type="ARBA" id="ARBA00022448"/>
    </source>
</evidence>
<name>T2GCB0_MEGG1</name>
<accession>T2GCB0</accession>
<feature type="transmembrane region" description="Helical" evidence="8">
    <location>
        <begin position="136"/>
        <end position="155"/>
    </location>
</feature>
<dbReference type="EMBL" id="CP006585">
    <property type="protein sequence ID" value="AGW13542.1"/>
    <property type="molecule type" value="Genomic_DNA"/>
</dbReference>
<evidence type="ECO:0000256" key="6">
    <source>
        <dbReference type="ARBA" id="ARBA00022989"/>
    </source>
</evidence>
<dbReference type="PANTHER" id="PTHR30269">
    <property type="entry name" value="TRANSMEMBRANE PROTEIN YFCA"/>
    <property type="match status" value="1"/>
</dbReference>
<evidence type="ECO:0000256" key="2">
    <source>
        <dbReference type="ARBA" id="ARBA00009142"/>
    </source>
</evidence>
<dbReference type="InterPro" id="IPR002781">
    <property type="entry name" value="TM_pro_TauE-like"/>
</dbReference>
<dbReference type="eggNOG" id="COG0730">
    <property type="taxonomic scope" value="Bacteria"/>
</dbReference>
<comment type="similarity">
    <text evidence="2 8">Belongs to the 4-toluene sulfonate uptake permease (TSUP) (TC 2.A.102) family.</text>
</comment>
<dbReference type="Pfam" id="PF01925">
    <property type="entry name" value="TauE"/>
    <property type="match status" value="1"/>
</dbReference>
<dbReference type="InterPro" id="IPR052017">
    <property type="entry name" value="TSUP"/>
</dbReference>
<evidence type="ECO:0000313" key="10">
    <source>
        <dbReference type="Proteomes" id="UP000016587"/>
    </source>
</evidence>
<feature type="transmembrane region" description="Helical" evidence="8">
    <location>
        <begin position="97"/>
        <end position="124"/>
    </location>
</feature>
<evidence type="ECO:0000256" key="8">
    <source>
        <dbReference type="RuleBase" id="RU363041"/>
    </source>
</evidence>
<keyword evidence="3" id="KW-0813">Transport</keyword>
<keyword evidence="10" id="KW-1185">Reference proteome</keyword>
<reference evidence="9 10" key="1">
    <citation type="journal article" date="2013" name="J. Bacteriol.">
        <title>Roles of HynAB and Ech, the only two hydrogenases found in the model sulfate reducer Desulfovibrio gigas.</title>
        <authorList>
            <person name="Morais-Silva F.O."/>
            <person name="Santos C.I."/>
            <person name="Rodrigues R."/>
            <person name="Pereira I.A."/>
            <person name="Rodrigues-Pousada C."/>
        </authorList>
    </citation>
    <scope>NUCLEOTIDE SEQUENCE [LARGE SCALE GENOMIC DNA]</scope>
    <source>
        <strain evidence="10">ATCC 19364 / DSM 1382 / NCIMB 9332 / VKM B-1759</strain>
    </source>
</reference>
<feature type="transmembrane region" description="Helical" evidence="8">
    <location>
        <begin position="31"/>
        <end position="51"/>
    </location>
</feature>
<dbReference type="STRING" id="1121448.DGI_1726"/>
<evidence type="ECO:0000313" key="9">
    <source>
        <dbReference type="EMBL" id="AGW13542.1"/>
    </source>
</evidence>
<organism evidence="9 10">
    <name type="scientific">Megalodesulfovibrio gigas (strain ATCC 19364 / DSM 1382 / NCIMB 9332 / VKM B-1759)</name>
    <name type="common">Desulfovibrio gigas</name>
    <dbReference type="NCBI Taxonomy" id="1121448"/>
    <lineage>
        <taxon>Bacteria</taxon>
        <taxon>Pseudomonadati</taxon>
        <taxon>Thermodesulfobacteriota</taxon>
        <taxon>Desulfovibrionia</taxon>
        <taxon>Desulfovibrionales</taxon>
        <taxon>Desulfovibrionaceae</taxon>
        <taxon>Megalodesulfovibrio</taxon>
    </lineage>
</organism>
<feature type="transmembrane region" description="Helical" evidence="8">
    <location>
        <begin position="72"/>
        <end position="91"/>
    </location>
</feature>
<dbReference type="OrthoDB" id="8480055at2"/>
<protein>
    <recommendedName>
        <fullName evidence="8">Probable membrane transporter protein</fullName>
    </recommendedName>
</protein>
<feature type="transmembrane region" description="Helical" evidence="8">
    <location>
        <begin position="175"/>
        <end position="194"/>
    </location>
</feature>
<feature type="transmembrane region" description="Helical" evidence="8">
    <location>
        <begin position="206"/>
        <end position="224"/>
    </location>
</feature>
<keyword evidence="4 8" id="KW-1003">Cell membrane</keyword>
<dbReference type="PANTHER" id="PTHR30269:SF37">
    <property type="entry name" value="MEMBRANE TRANSPORTER PROTEIN"/>
    <property type="match status" value="1"/>
</dbReference>
<dbReference type="KEGG" id="dgg:DGI_1726"/>
<evidence type="ECO:0000256" key="1">
    <source>
        <dbReference type="ARBA" id="ARBA00004651"/>
    </source>
</evidence>
<dbReference type="PATRIC" id="fig|1121448.10.peg.1713"/>